<name>A0AB36XKW5_9VIBR</name>
<feature type="chain" id="PRO_5044332121" evidence="1">
    <location>
        <begin position="20"/>
        <end position="304"/>
    </location>
</feature>
<sequence>MNIKTIVALTLIFPSLACAQTDAILDVAGEIQINGQTVINNQGQFVGGEVFKKSDFHMLGEYHYHSAEFDTVKDSVVIAEPGLWSEEITTVSTQVRTEQEGEIKNPNYIPGFYDEERTPEEYEQCDLVQCYNEYIWSDKEVENIYVTTNISTWKNIETNGISNMQGSWSNVETKNGQPHNEYSGQSTYKAEYEELVGNNNDNYRLGTSSPGYLNKYTSIGGDRTVGEVWFEGNDFAYTTKIDAIELNGIEYKNCLSESDGEEIVCQGIGIVQHEYYGILVSHISAEQITAANAVKPSKPMIMKK</sequence>
<dbReference type="RefSeq" id="WP_102280785.1">
    <property type="nucleotide sequence ID" value="NZ_JAJGZN020000002.1"/>
</dbReference>
<comment type="caution">
    <text evidence="2">The sequence shown here is derived from an EMBL/GenBank/DDBJ whole genome shotgun (WGS) entry which is preliminary data.</text>
</comment>
<keyword evidence="1" id="KW-0732">Signal</keyword>
<reference evidence="2" key="3">
    <citation type="journal article" date="2018" name="Nature">
        <title>A major lineage of non-tailed dsDNA viruses as unrecognized killers of marine bacteria.</title>
        <authorList>
            <person name="Kauffman K.M."/>
            <person name="Hussain F.A."/>
            <person name="Yang J."/>
            <person name="Arevalo P."/>
            <person name="Brown J.M."/>
            <person name="Chang W.K."/>
            <person name="VanInsberghe D."/>
            <person name="Elsherbini J."/>
            <person name="Sharma R.S."/>
            <person name="Cutler M.B."/>
            <person name="Kelly L."/>
            <person name="Polz M.F."/>
        </authorList>
    </citation>
    <scope>NUCLEOTIDE SEQUENCE</scope>
    <source>
        <strain evidence="2">10N.261.52.F7</strain>
    </source>
</reference>
<feature type="signal peptide" evidence="1">
    <location>
        <begin position="1"/>
        <end position="19"/>
    </location>
</feature>
<protein>
    <submittedName>
        <fullName evidence="2">Uncharacterized protein</fullName>
    </submittedName>
</protein>
<proteinExistence type="predicted"/>
<accession>A0AB36XKW5</accession>
<evidence type="ECO:0000256" key="1">
    <source>
        <dbReference type="SAM" id="SignalP"/>
    </source>
</evidence>
<evidence type="ECO:0000313" key="2">
    <source>
        <dbReference type="EMBL" id="PMK45343.1"/>
    </source>
</evidence>
<dbReference type="AlphaFoldDB" id="A0AB36XKW5"/>
<organism evidence="2">
    <name type="scientific">Vibrio lentus</name>
    <dbReference type="NCBI Taxonomy" id="136468"/>
    <lineage>
        <taxon>Bacteria</taxon>
        <taxon>Pseudomonadati</taxon>
        <taxon>Pseudomonadota</taxon>
        <taxon>Gammaproteobacteria</taxon>
        <taxon>Vibrionales</taxon>
        <taxon>Vibrionaceae</taxon>
        <taxon>Vibrio</taxon>
    </lineage>
</organism>
<gene>
    <name evidence="2" type="ORF">BCT99_23110</name>
</gene>
<dbReference type="EMBL" id="MCXM01000019">
    <property type="protein sequence ID" value="PMK45343.1"/>
    <property type="molecule type" value="Genomic_DNA"/>
</dbReference>
<reference key="1">
    <citation type="submission" date="2016-07" db="EMBL/GenBank/DDBJ databases">
        <title>Nontailed viruses are major unrecognized killers of bacteria in the ocean.</title>
        <authorList>
            <person name="Kauffman K."/>
            <person name="Hussain F."/>
            <person name="Yang J."/>
            <person name="Arevalo P."/>
            <person name="Brown J."/>
            <person name="Cutler M."/>
            <person name="Kelly L."/>
            <person name="Polz M.F."/>
        </authorList>
    </citation>
    <scope>NUCLEOTIDE SEQUENCE [LARGE SCALE GENOMIC DNA]</scope>
    <source>
        <strain>10N.261.52.F7</strain>
    </source>
</reference>
<reference evidence="2" key="2">
    <citation type="submission" date="2016-07" db="EMBL/GenBank/DDBJ databases">
        <authorList>
            <person name="Kauffman K."/>
            <person name="Arevalo P."/>
            <person name="Polz M.F."/>
        </authorList>
    </citation>
    <scope>NUCLEOTIDE SEQUENCE</scope>
    <source>
        <strain evidence="2">10N.261.52.F7</strain>
    </source>
</reference>